<comment type="similarity">
    <text evidence="1">Belongs to the CutC family.</text>
</comment>
<dbReference type="Pfam" id="PF03932">
    <property type="entry name" value="CutC"/>
    <property type="match status" value="1"/>
</dbReference>
<evidence type="ECO:0000256" key="2">
    <source>
        <dbReference type="ARBA" id="ARBA00019014"/>
    </source>
</evidence>
<dbReference type="InterPro" id="IPR005627">
    <property type="entry name" value="CutC-like"/>
</dbReference>
<dbReference type="GO" id="GO:0005507">
    <property type="term" value="F:copper ion binding"/>
    <property type="evidence" value="ECO:0007669"/>
    <property type="project" value="TreeGrafter"/>
</dbReference>
<evidence type="ECO:0000256" key="1">
    <source>
        <dbReference type="ARBA" id="ARBA00007768"/>
    </source>
</evidence>
<gene>
    <name evidence="3" type="ORF">JQS30_10010</name>
</gene>
<dbReference type="KEGG" id="nav:JQS30_10010"/>
<dbReference type="InterPro" id="IPR036822">
    <property type="entry name" value="CutC-like_dom_sf"/>
</dbReference>
<keyword evidence="4" id="KW-1185">Reference proteome</keyword>
<dbReference type="PANTHER" id="PTHR12598:SF0">
    <property type="entry name" value="COPPER HOMEOSTASIS PROTEIN CUTC HOMOLOG"/>
    <property type="match status" value="1"/>
</dbReference>
<proteinExistence type="inferred from homology"/>
<accession>A0A895XTQ1</accession>
<dbReference type="AlphaFoldDB" id="A0A895XTQ1"/>
<evidence type="ECO:0000313" key="4">
    <source>
        <dbReference type="Proteomes" id="UP000662939"/>
    </source>
</evidence>
<reference evidence="3" key="1">
    <citation type="submission" date="2021-02" db="EMBL/GenBank/DDBJ databases">
        <title>Natronoglycomyces albus gen. nov., sp. nov, a haloalkaliphilic actinobacterium from a soda solonchak soil.</title>
        <authorList>
            <person name="Sorokin D.Y."/>
            <person name="Khijniak T.V."/>
            <person name="Zakharycheva A.P."/>
            <person name="Boueva O.V."/>
            <person name="Ariskina E.V."/>
            <person name="Hahnke R.L."/>
            <person name="Bunk B."/>
            <person name="Sproer C."/>
            <person name="Schumann P."/>
            <person name="Evtushenko L.I."/>
            <person name="Kublanov I.V."/>
        </authorList>
    </citation>
    <scope>NUCLEOTIDE SEQUENCE</scope>
    <source>
        <strain evidence="3">DSM 106290</strain>
    </source>
</reference>
<sequence length="228" mass="24105">MVARPLLEIIALTPEDAIAAEAGGADRLEVVTDMEADGLTPSRDLVATIRSATSLPLRCMLRPNAGFSASVAEIEHLCEAAEQLESAGADGFVFGFLDEAGAFDEVSTRQLATVVNRPWTFHRAIDHSVHSESLFAQLLDLPGLDTVLTAGSPQGLDQGVNVLAGRVPTDLILAGGGLKVRHIPVLFAAGIRQFHLGSAVRQSWASPVKAEAVGQWRDLLDALPARGN</sequence>
<name>A0A895XTQ1_9ACTN</name>
<dbReference type="Gene3D" id="3.20.20.380">
    <property type="entry name" value="Copper homeostasis (CutC) domain"/>
    <property type="match status" value="1"/>
</dbReference>
<dbReference type="PANTHER" id="PTHR12598">
    <property type="entry name" value="COPPER HOMEOSTASIS PROTEIN CUTC"/>
    <property type="match status" value="1"/>
</dbReference>
<dbReference type="EMBL" id="CP070496">
    <property type="protein sequence ID" value="QSB07032.1"/>
    <property type="molecule type" value="Genomic_DNA"/>
</dbReference>
<dbReference type="Proteomes" id="UP000662939">
    <property type="component" value="Chromosome"/>
</dbReference>
<protein>
    <recommendedName>
        <fullName evidence="2">Copper homeostasis protein cutC homolog</fullName>
    </recommendedName>
</protein>
<dbReference type="RefSeq" id="WP_343076213.1">
    <property type="nucleotide sequence ID" value="NZ_CP070496.1"/>
</dbReference>
<dbReference type="SUPFAM" id="SSF110395">
    <property type="entry name" value="CutC-like"/>
    <property type="match status" value="1"/>
</dbReference>
<organism evidence="3 4">
    <name type="scientific">Natronoglycomyces albus</name>
    <dbReference type="NCBI Taxonomy" id="2811108"/>
    <lineage>
        <taxon>Bacteria</taxon>
        <taxon>Bacillati</taxon>
        <taxon>Actinomycetota</taxon>
        <taxon>Actinomycetes</taxon>
        <taxon>Glycomycetales</taxon>
        <taxon>Glycomycetaceae</taxon>
        <taxon>Natronoglycomyces</taxon>
    </lineage>
</organism>
<evidence type="ECO:0000313" key="3">
    <source>
        <dbReference type="EMBL" id="QSB07032.1"/>
    </source>
</evidence>